<feature type="compositionally biased region" description="Basic and acidic residues" evidence="8">
    <location>
        <begin position="38"/>
        <end position="67"/>
    </location>
</feature>
<feature type="transmembrane region" description="Helical" evidence="9">
    <location>
        <begin position="418"/>
        <end position="437"/>
    </location>
</feature>
<sequence>MSNKQKLLAKSWAGDVSYMIETDDEGAHMLPRGQRQLVSREKRSSVLERDTTAERSRSNNMHRKDSSLEAVVVQDTSESYGAINRTKLTHFSARKRGHRSNSILDGMIKSEKYEESSRKRYMVPRMEEDDEDTSPVSMSPATTRIIEYEDGELVFDNYVSNFGQYLETRGDLESIIWLHVEGPPEHALAILADKYKIHPLAQEDVCTTPQRPKLDQYDEMLFIITHSPELLEQDPGSFEFGLNQVSVFALYRHNLLVTFHEHRNENRGNWVQRVEERVRNNTEEVRGKDLSHLLYAVIDSVTDRYFPLLEFYGDRMEELESALVDDPDPELIKGITRLKRDLLLVRRTVWPMRECTSRLMVLSDDIIRKATKMYLRDLQDHLVQVVDILETYRDVSMSLLDLYLSATNNKMQEVMKTLTIISTIFIPLTFITGVYGMNFEYMPELSWPFSYLIFWIFVIAIIMSQLYYFHRLGWT</sequence>
<dbReference type="Proteomes" id="UP001157974">
    <property type="component" value="Unassembled WGS sequence"/>
</dbReference>
<dbReference type="GO" id="GO:0015095">
    <property type="term" value="F:magnesium ion transmembrane transporter activity"/>
    <property type="evidence" value="ECO:0007669"/>
    <property type="project" value="InterPro"/>
</dbReference>
<dbReference type="InterPro" id="IPR002523">
    <property type="entry name" value="MgTranspt_CorA/ZnTranspt_ZntB"/>
</dbReference>
<dbReference type="SUPFAM" id="SSF143865">
    <property type="entry name" value="CorA soluble domain-like"/>
    <property type="match status" value="1"/>
</dbReference>
<accession>A0AAV8V1R8</accession>
<evidence type="ECO:0000313" key="11">
    <source>
        <dbReference type="Proteomes" id="UP001157974"/>
    </source>
</evidence>
<evidence type="ECO:0000256" key="5">
    <source>
        <dbReference type="ARBA" id="ARBA00022692"/>
    </source>
</evidence>
<gene>
    <name evidence="10" type="ORF">NDN08_007472</name>
</gene>
<keyword evidence="7 9" id="KW-0472">Membrane</keyword>
<evidence type="ECO:0000256" key="1">
    <source>
        <dbReference type="ARBA" id="ARBA00004651"/>
    </source>
</evidence>
<dbReference type="GO" id="GO:0005886">
    <property type="term" value="C:plasma membrane"/>
    <property type="evidence" value="ECO:0007669"/>
    <property type="project" value="UniProtKB-SubCell"/>
</dbReference>
<keyword evidence="6 9" id="KW-1133">Transmembrane helix</keyword>
<dbReference type="AlphaFoldDB" id="A0AAV8V1R8"/>
<dbReference type="InterPro" id="IPR004488">
    <property type="entry name" value="Mg/Co-transport_prot_CorA"/>
</dbReference>
<dbReference type="SUPFAM" id="SSF144083">
    <property type="entry name" value="Magnesium transport protein CorA, transmembrane region"/>
    <property type="match status" value="1"/>
</dbReference>
<evidence type="ECO:0008006" key="12">
    <source>
        <dbReference type="Google" id="ProtNLM"/>
    </source>
</evidence>
<dbReference type="InterPro" id="IPR045861">
    <property type="entry name" value="CorA_cytoplasmic_dom"/>
</dbReference>
<evidence type="ECO:0000256" key="4">
    <source>
        <dbReference type="ARBA" id="ARBA00022475"/>
    </source>
</evidence>
<dbReference type="Gene3D" id="1.20.58.340">
    <property type="entry name" value="Magnesium transport protein CorA, transmembrane region"/>
    <property type="match status" value="2"/>
</dbReference>
<keyword evidence="5 9" id="KW-0812">Transmembrane</keyword>
<reference evidence="10 11" key="1">
    <citation type="journal article" date="2023" name="Nat. Commun.">
        <title>Origin of minicircular mitochondrial genomes in red algae.</title>
        <authorList>
            <person name="Lee Y."/>
            <person name="Cho C.H."/>
            <person name="Lee Y.M."/>
            <person name="Park S.I."/>
            <person name="Yang J.H."/>
            <person name="West J.A."/>
            <person name="Bhattacharya D."/>
            <person name="Yoon H.S."/>
        </authorList>
    </citation>
    <scope>NUCLEOTIDE SEQUENCE [LARGE SCALE GENOMIC DNA]</scope>
    <source>
        <strain evidence="10 11">CCMP1338</strain>
        <tissue evidence="10">Whole cell</tissue>
    </source>
</reference>
<feature type="region of interest" description="Disordered" evidence="8">
    <location>
        <begin position="36"/>
        <end position="68"/>
    </location>
</feature>
<dbReference type="InterPro" id="IPR045863">
    <property type="entry name" value="CorA_TM1_TM2"/>
</dbReference>
<evidence type="ECO:0000256" key="9">
    <source>
        <dbReference type="SAM" id="Phobius"/>
    </source>
</evidence>
<evidence type="ECO:0000313" key="10">
    <source>
        <dbReference type="EMBL" id="KAJ8907358.1"/>
    </source>
</evidence>
<keyword evidence="4" id="KW-1003">Cell membrane</keyword>
<dbReference type="EMBL" id="JAMWBK010000002">
    <property type="protein sequence ID" value="KAJ8907358.1"/>
    <property type="molecule type" value="Genomic_DNA"/>
</dbReference>
<evidence type="ECO:0000256" key="2">
    <source>
        <dbReference type="ARBA" id="ARBA00009765"/>
    </source>
</evidence>
<dbReference type="Pfam" id="PF01544">
    <property type="entry name" value="CorA"/>
    <property type="match status" value="1"/>
</dbReference>
<dbReference type="NCBIfam" id="TIGR00383">
    <property type="entry name" value="corA"/>
    <property type="match status" value="1"/>
</dbReference>
<dbReference type="GO" id="GO:0000287">
    <property type="term" value="F:magnesium ion binding"/>
    <property type="evidence" value="ECO:0007669"/>
    <property type="project" value="TreeGrafter"/>
</dbReference>
<dbReference type="CDD" id="cd12828">
    <property type="entry name" value="TmCorA-like_1"/>
    <property type="match status" value="1"/>
</dbReference>
<dbReference type="FunFam" id="1.20.58.340:FF:000012">
    <property type="entry name" value="Magnesium transport protein CorA"/>
    <property type="match status" value="1"/>
</dbReference>
<dbReference type="PANTHER" id="PTHR46494:SF1">
    <property type="entry name" value="CORA FAMILY METAL ION TRANSPORTER (EUROFUNG)"/>
    <property type="match status" value="1"/>
</dbReference>
<comment type="caution">
    <text evidence="10">The sequence shown here is derived from an EMBL/GenBank/DDBJ whole genome shotgun (WGS) entry which is preliminary data.</text>
</comment>
<evidence type="ECO:0000256" key="6">
    <source>
        <dbReference type="ARBA" id="ARBA00022989"/>
    </source>
</evidence>
<dbReference type="PANTHER" id="PTHR46494">
    <property type="entry name" value="CORA FAMILY METAL ION TRANSPORTER (EUROFUNG)"/>
    <property type="match status" value="1"/>
</dbReference>
<keyword evidence="11" id="KW-1185">Reference proteome</keyword>
<dbReference type="GO" id="GO:0015087">
    <property type="term" value="F:cobalt ion transmembrane transporter activity"/>
    <property type="evidence" value="ECO:0007669"/>
    <property type="project" value="InterPro"/>
</dbReference>
<dbReference type="Gene3D" id="3.30.460.20">
    <property type="entry name" value="CorA soluble domain-like"/>
    <property type="match status" value="1"/>
</dbReference>
<proteinExistence type="inferred from homology"/>
<evidence type="ECO:0000256" key="8">
    <source>
        <dbReference type="SAM" id="MobiDB-lite"/>
    </source>
</evidence>
<protein>
    <recommendedName>
        <fullName evidence="12">Magnesium transport protein CorA</fullName>
    </recommendedName>
</protein>
<organism evidence="10 11">
    <name type="scientific">Rhodosorus marinus</name>
    <dbReference type="NCBI Taxonomy" id="101924"/>
    <lineage>
        <taxon>Eukaryota</taxon>
        <taxon>Rhodophyta</taxon>
        <taxon>Stylonematophyceae</taxon>
        <taxon>Stylonematales</taxon>
        <taxon>Stylonemataceae</taxon>
        <taxon>Rhodosorus</taxon>
    </lineage>
</organism>
<evidence type="ECO:0000256" key="7">
    <source>
        <dbReference type="ARBA" id="ARBA00023136"/>
    </source>
</evidence>
<feature type="transmembrane region" description="Helical" evidence="9">
    <location>
        <begin position="449"/>
        <end position="469"/>
    </location>
</feature>
<evidence type="ECO:0000256" key="3">
    <source>
        <dbReference type="ARBA" id="ARBA00022448"/>
    </source>
</evidence>
<keyword evidence="3" id="KW-0813">Transport</keyword>
<comment type="similarity">
    <text evidence="2">Belongs to the CorA metal ion transporter (MIT) (TC 1.A.35) family.</text>
</comment>
<comment type="subcellular location">
    <subcellularLocation>
        <location evidence="1">Cell membrane</location>
        <topology evidence="1">Multi-pass membrane protein</topology>
    </subcellularLocation>
</comment>
<name>A0AAV8V1R8_9RHOD</name>
<dbReference type="GO" id="GO:0050897">
    <property type="term" value="F:cobalt ion binding"/>
    <property type="evidence" value="ECO:0007669"/>
    <property type="project" value="TreeGrafter"/>
</dbReference>